<name>A0A434AY40_9BACT</name>
<proteinExistence type="predicted"/>
<keyword evidence="8" id="KW-1185">Reference proteome</keyword>
<evidence type="ECO:0000256" key="2">
    <source>
        <dbReference type="ARBA" id="ARBA00022475"/>
    </source>
</evidence>
<organism evidence="7 8">
    <name type="scientific">Ancylomarina longa</name>
    <dbReference type="NCBI Taxonomy" id="2487017"/>
    <lineage>
        <taxon>Bacteria</taxon>
        <taxon>Pseudomonadati</taxon>
        <taxon>Bacteroidota</taxon>
        <taxon>Bacteroidia</taxon>
        <taxon>Marinilabiliales</taxon>
        <taxon>Marinifilaceae</taxon>
        <taxon>Ancylomarina</taxon>
    </lineage>
</organism>
<comment type="subcellular location">
    <subcellularLocation>
        <location evidence="1">Cell membrane</location>
        <topology evidence="1">Multi-pass membrane protein</topology>
    </subcellularLocation>
</comment>
<protein>
    <submittedName>
        <fullName evidence="7">Cytochrome-c oxidase</fullName>
    </submittedName>
</protein>
<keyword evidence="3 6" id="KW-0812">Transmembrane</keyword>
<evidence type="ECO:0000256" key="4">
    <source>
        <dbReference type="ARBA" id="ARBA00022989"/>
    </source>
</evidence>
<evidence type="ECO:0000256" key="3">
    <source>
        <dbReference type="ARBA" id="ARBA00022692"/>
    </source>
</evidence>
<dbReference type="Pfam" id="PF03626">
    <property type="entry name" value="COX4_pro"/>
    <property type="match status" value="1"/>
</dbReference>
<evidence type="ECO:0000313" key="8">
    <source>
        <dbReference type="Proteomes" id="UP000282985"/>
    </source>
</evidence>
<accession>A0A434AY40</accession>
<comment type="caution">
    <text evidence="7">The sequence shown here is derived from an EMBL/GenBank/DDBJ whole genome shotgun (WGS) entry which is preliminary data.</text>
</comment>
<keyword evidence="4 6" id="KW-1133">Transmembrane helix</keyword>
<gene>
    <name evidence="7" type="ORF">DLK05_03925</name>
</gene>
<evidence type="ECO:0000256" key="5">
    <source>
        <dbReference type="ARBA" id="ARBA00023136"/>
    </source>
</evidence>
<dbReference type="InterPro" id="IPR005171">
    <property type="entry name" value="Cyt_c_oxidase_su4_prok"/>
</dbReference>
<evidence type="ECO:0000313" key="7">
    <source>
        <dbReference type="EMBL" id="RUT79378.1"/>
    </source>
</evidence>
<keyword evidence="2" id="KW-1003">Cell membrane</keyword>
<evidence type="ECO:0000256" key="6">
    <source>
        <dbReference type="SAM" id="Phobius"/>
    </source>
</evidence>
<dbReference type="RefSeq" id="WP_127342669.1">
    <property type="nucleotide sequence ID" value="NZ_RJJX01000003.1"/>
</dbReference>
<feature type="transmembrane region" description="Helical" evidence="6">
    <location>
        <begin position="72"/>
        <end position="94"/>
    </location>
</feature>
<dbReference type="Proteomes" id="UP000282985">
    <property type="component" value="Unassembled WGS sequence"/>
</dbReference>
<feature type="transmembrane region" description="Helical" evidence="6">
    <location>
        <begin position="12"/>
        <end position="36"/>
    </location>
</feature>
<dbReference type="NCBIfam" id="TIGR02229">
    <property type="entry name" value="caa3_sub_IV"/>
    <property type="match status" value="1"/>
</dbReference>
<evidence type="ECO:0000256" key="1">
    <source>
        <dbReference type="ARBA" id="ARBA00004651"/>
    </source>
</evidence>
<dbReference type="InterPro" id="IPR011743">
    <property type="entry name" value="Caa3_sub_IV"/>
</dbReference>
<dbReference type="AlphaFoldDB" id="A0A434AY40"/>
<feature type="transmembrane region" description="Helical" evidence="6">
    <location>
        <begin position="42"/>
        <end position="60"/>
    </location>
</feature>
<sequence length="95" mass="11083">MEKEQHPHIVRYRTYVYVLIALLFMTLTSVAVTHIYLGPYTVATALLLATLKSTLVLLIFMHLKFDKKFYSYMVAGVFLLLTSVIIITFLDYLYR</sequence>
<dbReference type="GO" id="GO:0005886">
    <property type="term" value="C:plasma membrane"/>
    <property type="evidence" value="ECO:0007669"/>
    <property type="project" value="UniProtKB-SubCell"/>
</dbReference>
<dbReference type="EMBL" id="RJJX01000003">
    <property type="protein sequence ID" value="RUT79378.1"/>
    <property type="molecule type" value="Genomic_DNA"/>
</dbReference>
<dbReference type="OrthoDB" id="1122616at2"/>
<reference evidence="7 8" key="1">
    <citation type="submission" date="2018-11" db="EMBL/GenBank/DDBJ databases">
        <title>Parancylomarina longa gen. nov., sp. nov., isolated from sediments of southern Okinawa.</title>
        <authorList>
            <person name="Fu T."/>
        </authorList>
    </citation>
    <scope>NUCLEOTIDE SEQUENCE [LARGE SCALE GENOMIC DNA]</scope>
    <source>
        <strain evidence="7 8">T3-2 S1-C</strain>
    </source>
</reference>
<keyword evidence="5 6" id="KW-0472">Membrane</keyword>